<name>A0A218X2A8_PUNGR</name>
<dbReference type="AlphaFoldDB" id="A0A218X2A8"/>
<dbReference type="Proteomes" id="UP000197138">
    <property type="component" value="Unassembled WGS sequence"/>
</dbReference>
<dbReference type="EMBL" id="MTKT01002492">
    <property type="protein sequence ID" value="OWM78790.1"/>
    <property type="molecule type" value="Genomic_DNA"/>
</dbReference>
<proteinExistence type="predicted"/>
<comment type="caution">
    <text evidence="1">The sequence shown here is derived from an EMBL/GenBank/DDBJ whole genome shotgun (WGS) entry which is preliminary data.</text>
</comment>
<accession>A0A218X2A8</accession>
<protein>
    <submittedName>
        <fullName evidence="1">Uncharacterized protein</fullName>
    </submittedName>
</protein>
<evidence type="ECO:0000313" key="1">
    <source>
        <dbReference type="EMBL" id="OWM78790.1"/>
    </source>
</evidence>
<sequence>MLEACTFDGDCVLATVDARAFAEPTCAVAIPALGLASNDGGFGVAHESHDVASDGSETAGSDAKWKGDGNISTFVRTMGLCPREISC</sequence>
<reference evidence="2" key="1">
    <citation type="journal article" date="2017" name="Plant J.">
        <title>The pomegranate (Punica granatum L.) genome and the genomics of punicalagin biosynthesis.</title>
        <authorList>
            <person name="Qin G."/>
            <person name="Xu C."/>
            <person name="Ming R."/>
            <person name="Tang H."/>
            <person name="Guyot R."/>
            <person name="Kramer E.M."/>
            <person name="Hu Y."/>
            <person name="Yi X."/>
            <person name="Qi Y."/>
            <person name="Xu X."/>
            <person name="Gao Z."/>
            <person name="Pan H."/>
            <person name="Jian J."/>
            <person name="Tian Y."/>
            <person name="Yue Z."/>
            <person name="Xu Y."/>
        </authorList>
    </citation>
    <scope>NUCLEOTIDE SEQUENCE [LARGE SCALE GENOMIC DNA]</scope>
    <source>
        <strain evidence="2">cv. Dabenzi</strain>
    </source>
</reference>
<gene>
    <name evidence="1" type="ORF">CDL15_Pgr002961</name>
</gene>
<evidence type="ECO:0000313" key="2">
    <source>
        <dbReference type="Proteomes" id="UP000197138"/>
    </source>
</evidence>
<organism evidence="1 2">
    <name type="scientific">Punica granatum</name>
    <name type="common">Pomegranate</name>
    <dbReference type="NCBI Taxonomy" id="22663"/>
    <lineage>
        <taxon>Eukaryota</taxon>
        <taxon>Viridiplantae</taxon>
        <taxon>Streptophyta</taxon>
        <taxon>Embryophyta</taxon>
        <taxon>Tracheophyta</taxon>
        <taxon>Spermatophyta</taxon>
        <taxon>Magnoliopsida</taxon>
        <taxon>eudicotyledons</taxon>
        <taxon>Gunneridae</taxon>
        <taxon>Pentapetalae</taxon>
        <taxon>rosids</taxon>
        <taxon>malvids</taxon>
        <taxon>Myrtales</taxon>
        <taxon>Lythraceae</taxon>
        <taxon>Punica</taxon>
    </lineage>
</organism>